<gene>
    <name evidence="2" type="ORF">J4415_00735</name>
</gene>
<dbReference type="Proteomes" id="UP000677687">
    <property type="component" value="Unassembled WGS sequence"/>
</dbReference>
<organism evidence="2 3">
    <name type="scientific">Candidatus Iainarchaeum sp</name>
    <dbReference type="NCBI Taxonomy" id="3101447"/>
    <lineage>
        <taxon>Archaea</taxon>
        <taxon>Candidatus Iainarchaeota</taxon>
        <taxon>Candidatus Iainarchaeia</taxon>
        <taxon>Candidatus Iainarchaeales</taxon>
        <taxon>Candidatus Iainarchaeaceae</taxon>
        <taxon>Candidatus Iainarchaeum</taxon>
    </lineage>
</organism>
<proteinExistence type="predicted"/>
<accession>A0A8T4KZM1</accession>
<dbReference type="Pfam" id="PF01978">
    <property type="entry name" value="TrmB"/>
    <property type="match status" value="1"/>
</dbReference>
<comment type="caution">
    <text evidence="2">The sequence shown here is derived from an EMBL/GenBank/DDBJ whole genome shotgun (WGS) entry which is preliminary data.</text>
</comment>
<evidence type="ECO:0000313" key="2">
    <source>
        <dbReference type="EMBL" id="MBS3057135.1"/>
    </source>
</evidence>
<evidence type="ECO:0000313" key="3">
    <source>
        <dbReference type="Proteomes" id="UP000677687"/>
    </source>
</evidence>
<dbReference type="InterPro" id="IPR051797">
    <property type="entry name" value="TrmB-like"/>
</dbReference>
<dbReference type="InterPro" id="IPR002831">
    <property type="entry name" value="Tscrpt_reg_TrmB_N"/>
</dbReference>
<reference evidence="2" key="1">
    <citation type="submission" date="2021-03" db="EMBL/GenBank/DDBJ databases">
        <authorList>
            <person name="Jaffe A."/>
        </authorList>
    </citation>
    <scope>NUCLEOTIDE SEQUENCE</scope>
    <source>
        <strain evidence="2">RIFCSPHIGHO2_01_FULL_AR10_44_11</strain>
    </source>
</reference>
<dbReference type="PANTHER" id="PTHR34293">
    <property type="entry name" value="HTH-TYPE TRANSCRIPTIONAL REGULATOR TRMBL2"/>
    <property type="match status" value="1"/>
</dbReference>
<sequence length="244" mass="28219">MHTFSMDLEENLKKLGLSDKEAAIYLLLLRFGRCPAAEISKRTSINRRSVYDCLESLISLGLVNYAIVEKKKTFGPNNLDSLYASIEEKKNTLESLKPELKKFLLKREAEPAIRIFSGRKSMKGVFEGLLENRQIIFIYGGAMTAKDFLKYYYPQWTKRRERYGIQIKGIFIDLPEVRSYVKSLPLASCKFIPAEFLSPTTLWWLQGNRIYLVFFQEPPIIIAIESAGMAKTYRSSFSLLWKKL</sequence>
<reference evidence="2" key="2">
    <citation type="submission" date="2021-05" db="EMBL/GenBank/DDBJ databases">
        <title>Protein family content uncovers lineage relationships and bacterial pathway maintenance mechanisms in DPANN archaea.</title>
        <authorList>
            <person name="Castelle C.J."/>
            <person name="Meheust R."/>
            <person name="Jaffe A.L."/>
            <person name="Seitz K."/>
            <person name="Gong X."/>
            <person name="Baker B.J."/>
            <person name="Banfield J.F."/>
        </authorList>
    </citation>
    <scope>NUCLEOTIDE SEQUENCE</scope>
    <source>
        <strain evidence="2">RIFCSPHIGHO2_01_FULL_AR10_44_11</strain>
    </source>
</reference>
<dbReference type="AlphaFoldDB" id="A0A8T4KZM1"/>
<name>A0A8T4KZM1_9ARCH</name>
<protein>
    <recommendedName>
        <fullName evidence="1">Transcription regulator TrmB N-terminal domain-containing protein</fullName>
    </recommendedName>
</protein>
<dbReference type="Gene3D" id="1.10.10.10">
    <property type="entry name" value="Winged helix-like DNA-binding domain superfamily/Winged helix DNA-binding domain"/>
    <property type="match status" value="1"/>
</dbReference>
<dbReference type="PANTHER" id="PTHR34293:SF1">
    <property type="entry name" value="HTH-TYPE TRANSCRIPTIONAL REGULATOR TRMBL2"/>
    <property type="match status" value="1"/>
</dbReference>
<feature type="domain" description="Transcription regulator TrmB N-terminal" evidence="1">
    <location>
        <begin position="12"/>
        <end position="65"/>
    </location>
</feature>
<dbReference type="InterPro" id="IPR036390">
    <property type="entry name" value="WH_DNA-bd_sf"/>
</dbReference>
<dbReference type="SUPFAM" id="SSF46785">
    <property type="entry name" value="Winged helix' DNA-binding domain"/>
    <property type="match status" value="1"/>
</dbReference>
<dbReference type="InterPro" id="IPR036388">
    <property type="entry name" value="WH-like_DNA-bd_sf"/>
</dbReference>
<dbReference type="EMBL" id="JAGVWD010000008">
    <property type="protein sequence ID" value="MBS3057135.1"/>
    <property type="molecule type" value="Genomic_DNA"/>
</dbReference>
<evidence type="ECO:0000259" key="1">
    <source>
        <dbReference type="Pfam" id="PF01978"/>
    </source>
</evidence>